<feature type="transmembrane region" description="Helical" evidence="5">
    <location>
        <begin position="334"/>
        <end position="355"/>
    </location>
</feature>
<feature type="transmembrane region" description="Helical" evidence="5">
    <location>
        <begin position="243"/>
        <end position="264"/>
    </location>
</feature>
<dbReference type="InterPro" id="IPR036259">
    <property type="entry name" value="MFS_trans_sf"/>
</dbReference>
<dbReference type="AlphaFoldDB" id="A0A8H4L154"/>
<comment type="caution">
    <text evidence="6">The sequence shown here is derived from an EMBL/GenBank/DDBJ whole genome shotgun (WGS) entry which is preliminary data.</text>
</comment>
<evidence type="ECO:0000256" key="1">
    <source>
        <dbReference type="ARBA" id="ARBA00004141"/>
    </source>
</evidence>
<dbReference type="OrthoDB" id="2213137at2759"/>
<name>A0A8H4L154_9HYPO</name>
<keyword evidence="7" id="KW-1185">Reference proteome</keyword>
<evidence type="ECO:0000256" key="5">
    <source>
        <dbReference type="SAM" id="Phobius"/>
    </source>
</evidence>
<dbReference type="GO" id="GO:0016020">
    <property type="term" value="C:membrane"/>
    <property type="evidence" value="ECO:0007669"/>
    <property type="project" value="UniProtKB-SubCell"/>
</dbReference>
<evidence type="ECO:0000256" key="4">
    <source>
        <dbReference type="SAM" id="MobiDB-lite"/>
    </source>
</evidence>
<dbReference type="PANTHER" id="PTHR11360">
    <property type="entry name" value="MONOCARBOXYLATE TRANSPORTER"/>
    <property type="match status" value="1"/>
</dbReference>
<proteinExistence type="inferred from homology"/>
<reference evidence="6 7" key="1">
    <citation type="submission" date="2020-01" db="EMBL/GenBank/DDBJ databases">
        <title>Identification and distribution of gene clusters putatively required for synthesis of sphingolipid metabolism inhibitors in phylogenetically diverse species of the filamentous fungus Fusarium.</title>
        <authorList>
            <person name="Kim H.-S."/>
            <person name="Busman M."/>
            <person name="Brown D.W."/>
            <person name="Divon H."/>
            <person name="Uhlig S."/>
            <person name="Proctor R.H."/>
        </authorList>
    </citation>
    <scope>NUCLEOTIDE SEQUENCE [LARGE SCALE GENOMIC DNA]</scope>
    <source>
        <strain evidence="6 7">NRRL 20459</strain>
    </source>
</reference>
<dbReference type="InterPro" id="IPR011701">
    <property type="entry name" value="MFS"/>
</dbReference>
<feature type="transmembrane region" description="Helical" evidence="5">
    <location>
        <begin position="309"/>
        <end position="328"/>
    </location>
</feature>
<comment type="similarity">
    <text evidence="2">Belongs to the major facilitator superfamily. Monocarboxylate porter (TC 2.A.1.13) family.</text>
</comment>
<keyword evidence="5" id="KW-0472">Membrane</keyword>
<feature type="transmembrane region" description="Helical" evidence="5">
    <location>
        <begin position="53"/>
        <end position="73"/>
    </location>
</feature>
<dbReference type="Gene3D" id="1.20.1250.20">
    <property type="entry name" value="MFS general substrate transporter like domains"/>
    <property type="match status" value="1"/>
</dbReference>
<feature type="compositionally biased region" description="Polar residues" evidence="4">
    <location>
        <begin position="16"/>
        <end position="30"/>
    </location>
</feature>
<dbReference type="Pfam" id="PF07690">
    <property type="entry name" value="MFS_1"/>
    <property type="match status" value="1"/>
</dbReference>
<feature type="transmembrane region" description="Helical" evidence="5">
    <location>
        <begin position="157"/>
        <end position="174"/>
    </location>
</feature>
<keyword evidence="5" id="KW-0812">Transmembrane</keyword>
<comment type="subcellular location">
    <subcellularLocation>
        <location evidence="1">Membrane</location>
        <topology evidence="1">Multi-pass membrane protein</topology>
    </subcellularLocation>
</comment>
<keyword evidence="5" id="KW-1133">Transmembrane helix</keyword>
<keyword evidence="3" id="KW-0325">Glycoprotein</keyword>
<feature type="region of interest" description="Disordered" evidence="4">
    <location>
        <begin position="1"/>
        <end position="30"/>
    </location>
</feature>
<dbReference type="GO" id="GO:0022857">
    <property type="term" value="F:transmembrane transporter activity"/>
    <property type="evidence" value="ECO:0007669"/>
    <property type="project" value="InterPro"/>
</dbReference>
<feature type="transmembrane region" description="Helical" evidence="5">
    <location>
        <begin position="123"/>
        <end position="145"/>
    </location>
</feature>
<dbReference type="SUPFAM" id="SSF103473">
    <property type="entry name" value="MFS general substrate transporter"/>
    <property type="match status" value="1"/>
</dbReference>
<accession>A0A8H4L154</accession>
<protein>
    <submittedName>
        <fullName evidence="6">Major facilitator superfamily transporter</fullName>
    </submittedName>
</protein>
<evidence type="ECO:0000256" key="2">
    <source>
        <dbReference type="ARBA" id="ARBA00006727"/>
    </source>
</evidence>
<gene>
    <name evidence="6" type="ORF">FALBO_12198</name>
</gene>
<evidence type="ECO:0000313" key="6">
    <source>
        <dbReference type="EMBL" id="KAF4461017.1"/>
    </source>
</evidence>
<dbReference type="InterPro" id="IPR050327">
    <property type="entry name" value="Proton-linked_MCT"/>
</dbReference>
<feature type="transmembrane region" description="Helical" evidence="5">
    <location>
        <begin position="276"/>
        <end position="297"/>
    </location>
</feature>
<sequence length="469" mass="50486">MATSSALELQGKEYASDSQVLPATPPSEQVTDSELSANHAEFSLPQADGGKDAYLFLAACFIIEALVWGFPFAFGVFQDYYRTHEPFAGTGGIPIIGTCCLSQGIMYLDTPLILALQRTYPRACLYTPLIGLVTMCASLAASSFAQETWHLVLTQGVLYGICGSIGYLPCILYMEQWSGRLYHPSVARDLPSKMGIQDDFEDLGYSLVYHHASSNLLHQATSAPISNDQDQFLQPQVPPYQDFLIYQSANIIEGIGYFLPAVYLPTYARSVLSAGHFASALTVILINVASVFGVVIVGTLSDRLHPTTCILISTAGAVLGTFLLWGLAANLVVLYTFCIVYGFFAGSYISVWPAIMRHVADDFSAKENWNSGVSSGKSVFEPILIWGFLVAGRGIGNIASGPLSEALIKGMPWRGQAAGGYGSGSADRFHGSNGSHWRGIFSLEKSRVDVDDSVIAIDAAVVLACSRTT</sequence>
<evidence type="ECO:0000256" key="3">
    <source>
        <dbReference type="ARBA" id="ARBA00023180"/>
    </source>
</evidence>
<dbReference type="EMBL" id="JAADYS010001798">
    <property type="protein sequence ID" value="KAF4461017.1"/>
    <property type="molecule type" value="Genomic_DNA"/>
</dbReference>
<evidence type="ECO:0000313" key="7">
    <source>
        <dbReference type="Proteomes" id="UP000554235"/>
    </source>
</evidence>
<dbReference type="Proteomes" id="UP000554235">
    <property type="component" value="Unassembled WGS sequence"/>
</dbReference>
<dbReference type="PANTHER" id="PTHR11360:SF287">
    <property type="entry name" value="MFS MONOCARBOXYLATE TRANSPORTER"/>
    <property type="match status" value="1"/>
</dbReference>
<organism evidence="6 7">
    <name type="scientific">Fusarium albosuccineum</name>
    <dbReference type="NCBI Taxonomy" id="1237068"/>
    <lineage>
        <taxon>Eukaryota</taxon>
        <taxon>Fungi</taxon>
        <taxon>Dikarya</taxon>
        <taxon>Ascomycota</taxon>
        <taxon>Pezizomycotina</taxon>
        <taxon>Sordariomycetes</taxon>
        <taxon>Hypocreomycetidae</taxon>
        <taxon>Hypocreales</taxon>
        <taxon>Nectriaceae</taxon>
        <taxon>Fusarium</taxon>
        <taxon>Fusarium decemcellulare species complex</taxon>
    </lineage>
</organism>
<feature type="transmembrane region" description="Helical" evidence="5">
    <location>
        <begin position="93"/>
        <end position="116"/>
    </location>
</feature>